<sequence length="222" mass="25023">MAKLDACIFVAGKFCCDWNTVPLESCLYELVKVASAQCERCLSVLTKLTVPEQSLARKISHSRYQVVRKRRPASILYFFGPDVIDHLDKCRFVEIALFANKSGQRKTEQTSDTKDMDTILLRVVVDDVGSPFNRRSNGCQSMNNNTTFNMSTCPRIYSIIWRQPQRLFDLKGRLLGEANVDQRLAAGVAYTNPLWGRVSVGVDSLKQAAYPMICTNGSLFHN</sequence>
<evidence type="ECO:0000313" key="2">
    <source>
        <dbReference type="Proteomes" id="UP000054630"/>
    </source>
</evidence>
<dbReference type="AlphaFoldDB" id="A0A0V0SCC1"/>
<dbReference type="EMBL" id="JYDL01000018">
    <property type="protein sequence ID" value="KRX24363.1"/>
    <property type="molecule type" value="Genomic_DNA"/>
</dbReference>
<evidence type="ECO:0000313" key="1">
    <source>
        <dbReference type="EMBL" id="KRX24363.1"/>
    </source>
</evidence>
<name>A0A0V0SCC1_9BILA</name>
<dbReference type="OrthoDB" id="5919406at2759"/>
<reference evidence="1 2" key="1">
    <citation type="submission" date="2015-01" db="EMBL/GenBank/DDBJ databases">
        <title>Evolution of Trichinella species and genotypes.</title>
        <authorList>
            <person name="Korhonen P.K."/>
            <person name="Edoardo P."/>
            <person name="Giuseppe L.R."/>
            <person name="Gasser R.B."/>
        </authorList>
    </citation>
    <scope>NUCLEOTIDE SEQUENCE [LARGE SCALE GENOMIC DNA]</scope>
    <source>
        <strain evidence="1">ISS37</strain>
    </source>
</reference>
<protein>
    <submittedName>
        <fullName evidence="1">Uncharacterized protein</fullName>
    </submittedName>
</protein>
<dbReference type="Proteomes" id="UP000054630">
    <property type="component" value="Unassembled WGS sequence"/>
</dbReference>
<proteinExistence type="predicted"/>
<organism evidence="1 2">
    <name type="scientific">Trichinella nelsoni</name>
    <dbReference type="NCBI Taxonomy" id="6336"/>
    <lineage>
        <taxon>Eukaryota</taxon>
        <taxon>Metazoa</taxon>
        <taxon>Ecdysozoa</taxon>
        <taxon>Nematoda</taxon>
        <taxon>Enoplea</taxon>
        <taxon>Dorylaimia</taxon>
        <taxon>Trichinellida</taxon>
        <taxon>Trichinellidae</taxon>
        <taxon>Trichinella</taxon>
    </lineage>
</organism>
<keyword evidence="2" id="KW-1185">Reference proteome</keyword>
<accession>A0A0V0SCC1</accession>
<comment type="caution">
    <text evidence="1">The sequence shown here is derived from an EMBL/GenBank/DDBJ whole genome shotgun (WGS) entry which is preliminary data.</text>
</comment>
<gene>
    <name evidence="1" type="ORF">T07_12596</name>
</gene>